<keyword evidence="1" id="KW-0863">Zinc-finger</keyword>
<keyword evidence="1" id="KW-0479">Metal-binding</keyword>
<accession>A0A146MC15</accession>
<dbReference type="InterPro" id="IPR001305">
    <property type="entry name" value="HSP_DnaJ_Cys-rich_dom"/>
</dbReference>
<reference evidence="3" key="1">
    <citation type="journal article" date="2016" name="Gigascience">
        <title>De novo construction of an expanded transcriptome assembly for the western tarnished plant bug, Lygus hesperus.</title>
        <authorList>
            <person name="Tassone E.E."/>
            <person name="Geib S.M."/>
            <person name="Hall B."/>
            <person name="Fabrick J.A."/>
            <person name="Brent C.S."/>
            <person name="Hull J.J."/>
        </authorList>
    </citation>
    <scope>NUCLEOTIDE SEQUENCE</scope>
</reference>
<protein>
    <submittedName>
        <fullName evidence="3">Chaperone protein DnaJ</fullName>
    </submittedName>
</protein>
<dbReference type="GO" id="GO:0031072">
    <property type="term" value="F:heat shock protein binding"/>
    <property type="evidence" value="ECO:0007669"/>
    <property type="project" value="InterPro"/>
</dbReference>
<evidence type="ECO:0000313" key="3">
    <source>
        <dbReference type="EMBL" id="JAQ16347.1"/>
    </source>
</evidence>
<dbReference type="GO" id="GO:0008270">
    <property type="term" value="F:zinc ion binding"/>
    <property type="evidence" value="ECO:0007669"/>
    <property type="project" value="UniProtKB-KW"/>
</dbReference>
<dbReference type="EMBL" id="GDHC01002282">
    <property type="protein sequence ID" value="JAQ16347.1"/>
    <property type="molecule type" value="Transcribed_RNA"/>
</dbReference>
<keyword evidence="1" id="KW-0862">Zinc</keyword>
<dbReference type="InterPro" id="IPR008971">
    <property type="entry name" value="HSP40/DnaJ_pept-bd"/>
</dbReference>
<dbReference type="GO" id="GO:0042026">
    <property type="term" value="P:protein refolding"/>
    <property type="evidence" value="ECO:0007669"/>
    <property type="project" value="TreeGrafter"/>
</dbReference>
<evidence type="ECO:0000256" key="1">
    <source>
        <dbReference type="PROSITE-ProRule" id="PRU00546"/>
    </source>
</evidence>
<feature type="zinc finger region" description="CR-type" evidence="1">
    <location>
        <begin position="58"/>
        <end position="136"/>
    </location>
</feature>
<evidence type="ECO:0000259" key="2">
    <source>
        <dbReference type="PROSITE" id="PS51188"/>
    </source>
</evidence>
<dbReference type="PANTHER" id="PTHR43096">
    <property type="entry name" value="DNAJ HOMOLOG 1, MITOCHONDRIAL-RELATED"/>
    <property type="match status" value="1"/>
</dbReference>
<dbReference type="Gene3D" id="2.10.230.10">
    <property type="entry name" value="Heat shock protein DnaJ, cysteine-rich domain"/>
    <property type="match status" value="1"/>
</dbReference>
<name>A0A146MC15_LYGHE</name>
<proteinExistence type="predicted"/>
<dbReference type="PROSITE" id="PS51188">
    <property type="entry name" value="ZF_CR"/>
    <property type="match status" value="1"/>
</dbReference>
<sequence>MLDVQYSLNDYNEAYCNATGVRRDEEVSAHNITERKGPVHGKDATFMLKLSFDESIHGCTKIICYKKYSRCALCDGSGSAMLQKPRPCPQCCGRGRVVLPSATYYIDKLCTFCLGLGSAPLPSCGVCHGAGLCLDWVQRPVNVPAGLTSMSQFTVSHAGHEGCRGGKTGHLLVTVLIA</sequence>
<dbReference type="InterPro" id="IPR036410">
    <property type="entry name" value="HSP_DnaJ_Cys-rich_dom_sf"/>
</dbReference>
<dbReference type="PANTHER" id="PTHR43096:SF71">
    <property type="entry name" value="PROTEIN DNAJ, PUTATIVE-RELATED"/>
    <property type="match status" value="1"/>
</dbReference>
<gene>
    <name evidence="3" type="primary">dnaJ_0</name>
    <name evidence="3" type="ORF">g.1185</name>
</gene>
<dbReference type="GO" id="GO:0051082">
    <property type="term" value="F:unfolded protein binding"/>
    <property type="evidence" value="ECO:0007669"/>
    <property type="project" value="InterPro"/>
</dbReference>
<dbReference type="Gene3D" id="2.60.260.20">
    <property type="entry name" value="Urease metallochaperone UreE, N-terminal domain"/>
    <property type="match status" value="1"/>
</dbReference>
<dbReference type="AlphaFoldDB" id="A0A146MC15"/>
<dbReference type="SUPFAM" id="SSF57938">
    <property type="entry name" value="DnaJ/Hsp40 cysteine-rich domain"/>
    <property type="match status" value="1"/>
</dbReference>
<dbReference type="GO" id="GO:0005737">
    <property type="term" value="C:cytoplasm"/>
    <property type="evidence" value="ECO:0007669"/>
    <property type="project" value="TreeGrafter"/>
</dbReference>
<dbReference type="SUPFAM" id="SSF49493">
    <property type="entry name" value="HSP40/DnaJ peptide-binding domain"/>
    <property type="match status" value="1"/>
</dbReference>
<organism evidence="3">
    <name type="scientific">Lygus hesperus</name>
    <name type="common">Western plant bug</name>
    <dbReference type="NCBI Taxonomy" id="30085"/>
    <lineage>
        <taxon>Eukaryota</taxon>
        <taxon>Metazoa</taxon>
        <taxon>Ecdysozoa</taxon>
        <taxon>Arthropoda</taxon>
        <taxon>Hexapoda</taxon>
        <taxon>Insecta</taxon>
        <taxon>Pterygota</taxon>
        <taxon>Neoptera</taxon>
        <taxon>Paraneoptera</taxon>
        <taxon>Hemiptera</taxon>
        <taxon>Heteroptera</taxon>
        <taxon>Panheteroptera</taxon>
        <taxon>Cimicomorpha</taxon>
        <taxon>Miridae</taxon>
        <taxon>Mirini</taxon>
        <taxon>Lygus</taxon>
    </lineage>
</organism>
<feature type="domain" description="CR-type" evidence="2">
    <location>
        <begin position="58"/>
        <end position="136"/>
    </location>
</feature>